<dbReference type="HAMAP" id="MF_01885">
    <property type="entry name" value="tRNA_methyltr_TrmL"/>
    <property type="match status" value="1"/>
</dbReference>
<dbReference type="RefSeq" id="WP_066724584.1">
    <property type="nucleotide sequence ID" value="NZ_JBHSLU010000004.1"/>
</dbReference>
<keyword evidence="1 6" id="KW-0963">Cytoplasm</keyword>
<keyword evidence="2 6" id="KW-0489">Methyltransferase</keyword>
<comment type="catalytic activity">
    <reaction evidence="6">
        <text>cytidine(34) in tRNA + S-adenosyl-L-methionine = 2'-O-methylcytidine(34) in tRNA + S-adenosyl-L-homocysteine + H(+)</text>
        <dbReference type="Rhea" id="RHEA:43084"/>
        <dbReference type="Rhea" id="RHEA-COMP:10331"/>
        <dbReference type="Rhea" id="RHEA-COMP:10332"/>
        <dbReference type="ChEBI" id="CHEBI:15378"/>
        <dbReference type="ChEBI" id="CHEBI:57856"/>
        <dbReference type="ChEBI" id="CHEBI:59789"/>
        <dbReference type="ChEBI" id="CHEBI:74495"/>
        <dbReference type="ChEBI" id="CHEBI:82748"/>
        <dbReference type="EC" id="2.1.1.207"/>
    </reaction>
</comment>
<dbReference type="Proteomes" id="UP001596060">
    <property type="component" value="Unassembled WGS sequence"/>
</dbReference>
<dbReference type="EC" id="2.1.1.207" evidence="6"/>
<dbReference type="InterPro" id="IPR029028">
    <property type="entry name" value="Alpha/beta_knot_MTases"/>
</dbReference>
<evidence type="ECO:0000313" key="9">
    <source>
        <dbReference type="Proteomes" id="UP001596060"/>
    </source>
</evidence>
<keyword evidence="4 6" id="KW-0949">S-adenosyl-L-methionine</keyword>
<comment type="subunit">
    <text evidence="6">Homodimer.</text>
</comment>
<comment type="function">
    <text evidence="6">Methylates the ribose at the nucleotide 34 wobble position in the two leucyl isoacceptors tRNA(Leu)(CmAA) and tRNA(Leu)(cmnm5UmAA). Catalyzes the methyl transfer from S-adenosyl-L-methionine to the 2'-OH of the wobble nucleotide.</text>
</comment>
<protein>
    <recommendedName>
        <fullName evidence="6">tRNA (cytidine(34)-2'-O)-methyltransferase</fullName>
        <ecNumber evidence="6">2.1.1.207</ecNumber>
    </recommendedName>
    <alternativeName>
        <fullName evidence="6">tRNA (cytidine/uridine-2'-O-)-methyltransferase TrmL</fullName>
    </alternativeName>
</protein>
<dbReference type="SUPFAM" id="SSF75217">
    <property type="entry name" value="alpha/beta knot"/>
    <property type="match status" value="1"/>
</dbReference>
<proteinExistence type="inferred from homology"/>
<feature type="domain" description="tRNA/rRNA methyltransferase SpoU type" evidence="7">
    <location>
        <begin position="16"/>
        <end position="155"/>
    </location>
</feature>
<dbReference type="InterPro" id="IPR001537">
    <property type="entry name" value="SpoU_MeTrfase"/>
</dbReference>
<keyword evidence="9" id="KW-1185">Reference proteome</keyword>
<dbReference type="PANTHER" id="PTHR42971">
    <property type="entry name" value="TRNA (CYTIDINE(34)-2'-O)-METHYLTRANSFERASE"/>
    <property type="match status" value="1"/>
</dbReference>
<dbReference type="Pfam" id="PF00588">
    <property type="entry name" value="SpoU_methylase"/>
    <property type="match status" value="1"/>
</dbReference>
<comment type="similarity">
    <text evidence="6">Belongs to the class IV-like SAM-binding methyltransferase superfamily. RNA methyltransferase TrmH family. TrmL subfamily.</text>
</comment>
<dbReference type="EMBL" id="JBHSLU010000004">
    <property type="protein sequence ID" value="MFC5503926.1"/>
    <property type="molecule type" value="Genomic_DNA"/>
</dbReference>
<comment type="caution">
    <text evidence="6">Lacks conserved residue(s) required for the propagation of feature annotation.</text>
</comment>
<name>A0ABW0NTT6_9HYPH</name>
<evidence type="ECO:0000259" key="7">
    <source>
        <dbReference type="Pfam" id="PF00588"/>
    </source>
</evidence>
<dbReference type="Gene3D" id="3.40.1280.10">
    <property type="match status" value="1"/>
</dbReference>
<keyword evidence="3 6" id="KW-0808">Transferase</keyword>
<reference evidence="9" key="1">
    <citation type="journal article" date="2019" name="Int. J. Syst. Evol. Microbiol.">
        <title>The Global Catalogue of Microorganisms (GCM) 10K type strain sequencing project: providing services to taxonomists for standard genome sequencing and annotation.</title>
        <authorList>
            <consortium name="The Broad Institute Genomics Platform"/>
            <consortium name="The Broad Institute Genome Sequencing Center for Infectious Disease"/>
            <person name="Wu L."/>
            <person name="Ma J."/>
        </authorList>
    </citation>
    <scope>NUCLEOTIDE SEQUENCE [LARGE SCALE GENOMIC DNA]</scope>
    <source>
        <strain evidence="9">CCUG 43117</strain>
    </source>
</reference>
<organism evidence="8 9">
    <name type="scientific">Bosea massiliensis</name>
    <dbReference type="NCBI Taxonomy" id="151419"/>
    <lineage>
        <taxon>Bacteria</taxon>
        <taxon>Pseudomonadati</taxon>
        <taxon>Pseudomonadota</taxon>
        <taxon>Alphaproteobacteria</taxon>
        <taxon>Hyphomicrobiales</taxon>
        <taxon>Boseaceae</taxon>
        <taxon>Bosea</taxon>
    </lineage>
</organism>
<evidence type="ECO:0000256" key="1">
    <source>
        <dbReference type="ARBA" id="ARBA00022490"/>
    </source>
</evidence>
<feature type="binding site" evidence="6">
    <location>
        <position position="116"/>
    </location>
    <ligand>
        <name>S-adenosyl-L-methionine</name>
        <dbReference type="ChEBI" id="CHEBI:59789"/>
    </ligand>
</feature>
<evidence type="ECO:0000256" key="4">
    <source>
        <dbReference type="ARBA" id="ARBA00022691"/>
    </source>
</evidence>
<comment type="caution">
    <text evidence="8">The sequence shown here is derived from an EMBL/GenBank/DDBJ whole genome shotgun (WGS) entry which is preliminary data.</text>
</comment>
<sequence>MTATEETASATGRAPLRLALYHPDIPQNTGTIIRMAACLGVAVDIVEPAAFDVSDRHFRRSGMDYLERATVTRHASFAAFERWRRGSGHRLILAETDGQTRHLDFAFAPGDIVMLGRESAGVAPEVYAAADAVVHVPMLAGLRSLNVAIAGALVLGEALRQIGGFPAPLRADDHERQDQTG</sequence>
<dbReference type="InterPro" id="IPR016914">
    <property type="entry name" value="TrmL"/>
</dbReference>
<comment type="subcellular location">
    <subcellularLocation>
        <location evidence="6">Cytoplasm</location>
    </subcellularLocation>
</comment>
<dbReference type="CDD" id="cd18094">
    <property type="entry name" value="SpoU-like_TrmL"/>
    <property type="match status" value="1"/>
</dbReference>
<feature type="binding site" evidence="6">
    <location>
        <position position="144"/>
    </location>
    <ligand>
        <name>S-adenosyl-L-methionine</name>
        <dbReference type="ChEBI" id="CHEBI:59789"/>
    </ligand>
</feature>
<gene>
    <name evidence="6" type="primary">trmL</name>
    <name evidence="8" type="ORF">ACFPN9_01495</name>
</gene>
<evidence type="ECO:0000256" key="6">
    <source>
        <dbReference type="HAMAP-Rule" id="MF_01885"/>
    </source>
</evidence>
<dbReference type="PIRSF" id="PIRSF029256">
    <property type="entry name" value="SpoU_TrmH_prd"/>
    <property type="match status" value="1"/>
</dbReference>
<evidence type="ECO:0000256" key="3">
    <source>
        <dbReference type="ARBA" id="ARBA00022679"/>
    </source>
</evidence>
<dbReference type="InterPro" id="IPR029026">
    <property type="entry name" value="tRNA_m1G_MTases_N"/>
</dbReference>
<comment type="catalytic activity">
    <reaction evidence="6">
        <text>5-carboxymethylaminomethyluridine(34) in tRNA(Leu) + S-adenosyl-L-methionine = 5-carboxymethylaminomethyl-2'-O-methyluridine(34) in tRNA(Leu) + S-adenosyl-L-homocysteine + H(+)</text>
        <dbReference type="Rhea" id="RHEA:43088"/>
        <dbReference type="Rhea" id="RHEA-COMP:10333"/>
        <dbReference type="Rhea" id="RHEA-COMP:10334"/>
        <dbReference type="ChEBI" id="CHEBI:15378"/>
        <dbReference type="ChEBI" id="CHEBI:57856"/>
        <dbReference type="ChEBI" id="CHEBI:59789"/>
        <dbReference type="ChEBI" id="CHEBI:74508"/>
        <dbReference type="ChEBI" id="CHEBI:74511"/>
        <dbReference type="EC" id="2.1.1.207"/>
    </reaction>
</comment>
<evidence type="ECO:0000313" key="8">
    <source>
        <dbReference type="EMBL" id="MFC5503926.1"/>
    </source>
</evidence>
<accession>A0ABW0NTT6</accession>
<dbReference type="PANTHER" id="PTHR42971:SF1">
    <property type="entry name" value="TRNA (CYTIDINE(34)-2'-O)-METHYLTRANSFERASE"/>
    <property type="match status" value="1"/>
</dbReference>
<evidence type="ECO:0000256" key="2">
    <source>
        <dbReference type="ARBA" id="ARBA00022603"/>
    </source>
</evidence>
<feature type="binding site" evidence="6">
    <location>
        <position position="136"/>
    </location>
    <ligand>
        <name>S-adenosyl-L-methionine</name>
        <dbReference type="ChEBI" id="CHEBI:59789"/>
    </ligand>
</feature>
<evidence type="ECO:0000256" key="5">
    <source>
        <dbReference type="ARBA" id="ARBA00022694"/>
    </source>
</evidence>
<keyword evidence="5 6" id="KW-0819">tRNA processing</keyword>